<reference evidence="8" key="1">
    <citation type="submission" date="2021-02" db="EMBL/GenBank/DDBJ databases">
        <authorList>
            <person name="Nowell W R."/>
        </authorList>
    </citation>
    <scope>NUCLEOTIDE SEQUENCE</scope>
</reference>
<evidence type="ECO:0000256" key="1">
    <source>
        <dbReference type="ARBA" id="ARBA00004408"/>
    </source>
</evidence>
<dbReference type="AlphaFoldDB" id="A0A816C2V6"/>
<evidence type="ECO:0000313" key="8">
    <source>
        <dbReference type="EMBL" id="CAF1616127.1"/>
    </source>
</evidence>
<feature type="region of interest" description="Disordered" evidence="6">
    <location>
        <begin position="1"/>
        <end position="30"/>
    </location>
</feature>
<feature type="region of interest" description="Disordered" evidence="6">
    <location>
        <begin position="155"/>
        <end position="310"/>
    </location>
</feature>
<dbReference type="InterPro" id="IPR013894">
    <property type="entry name" value="RMI1_OB"/>
</dbReference>
<feature type="compositionally biased region" description="Acidic residues" evidence="6">
    <location>
        <begin position="268"/>
        <end position="277"/>
    </location>
</feature>
<organism evidence="8 9">
    <name type="scientific">Adineta ricciae</name>
    <name type="common">Rotifer</name>
    <dbReference type="NCBI Taxonomy" id="249248"/>
    <lineage>
        <taxon>Eukaryota</taxon>
        <taxon>Metazoa</taxon>
        <taxon>Spiralia</taxon>
        <taxon>Gnathifera</taxon>
        <taxon>Rotifera</taxon>
        <taxon>Eurotatoria</taxon>
        <taxon>Bdelloidea</taxon>
        <taxon>Adinetida</taxon>
        <taxon>Adinetidae</taxon>
        <taxon>Adineta</taxon>
    </lineage>
</organism>
<keyword evidence="5" id="KW-0539">Nucleus</keyword>
<evidence type="ECO:0000256" key="6">
    <source>
        <dbReference type="SAM" id="MobiDB-lite"/>
    </source>
</evidence>
<feature type="domain" description="Tudor" evidence="7">
    <location>
        <begin position="497"/>
        <end position="555"/>
    </location>
</feature>
<dbReference type="Pfam" id="PF08585">
    <property type="entry name" value="RMI1_N_C"/>
    <property type="match status" value="1"/>
</dbReference>
<comment type="subcellular location">
    <subcellularLocation>
        <location evidence="1">Nucleus</location>
        <location evidence="1">Cajal body</location>
    </subcellularLocation>
</comment>
<keyword evidence="9" id="KW-1185">Reference proteome</keyword>
<feature type="compositionally biased region" description="Low complexity" evidence="6">
    <location>
        <begin position="12"/>
        <end position="24"/>
    </location>
</feature>
<sequence length="728" mass="82175">MVTVIASKEELPTPVNNGVNPTNVSDNERASQSIKDYQEVDFHRTASCKPLPEDLFGTVDGQITKSSIRGTFFVQIDAIEPYTQINTDQNEQTNQYDRLLLTLTDGYQIVKAVTNDYIPNLSFNIKSGSKLLLTDTILIQNGVLQLMHDNTRFHYGSNRYQRPRTTVRSRGNGSYRTPHEGRRNSRYDNDDGDTNFHKRPPPKNTLMDFMSTLKIADSNNENEKSKERFDKRRYNNETNTTNHSNYQSHHPINNTHSSNDQIFFQQDGIDEQGDFDDDPTHANHRERRNPLPPRLQRAQEERSRRGTNRLYDEAIYGNDLNSIYRNDTTSNHSLSSLPYGNETAYLHNNSATGHQHNSYAQVANGTIPAHLTYYQTNPGSLTYNLAAIPNSTFTNQPPFLGPSYSSDHIAFCYGPHYATPTYLPNLNGDLKTDGNSNPDNENLGNTGSQNDENNDSGIKSESSSTEQKQTPPLANENETNMSDEKRRDSNSQNQRIRWKVGDMCLARWIEDGEFYPANICEIHPPHCTILFRGYNNYDQVHFGDLKPIPRDQQYYPFVAPLTDLSVFAANPYYAPRAGYYPSTMDGCILMPEAPPFPFNPDGSLCMYPPAQSSSMQSNTRSTRHNTNGLPPQETRRDENGDLTLNSTSSPSKDSNDTSVINSTTTSSNDENQQQDLSLPRPCSIADAPLTLVTSDDLRERSPSTESLPSSKCDDQQSTKDDEEEPTRE</sequence>
<keyword evidence="3" id="KW-0507">mRNA processing</keyword>
<feature type="compositionally biased region" description="Polar residues" evidence="6">
    <location>
        <begin position="433"/>
        <end position="480"/>
    </location>
</feature>
<dbReference type="EMBL" id="CAJNOR010007380">
    <property type="protein sequence ID" value="CAF1616127.1"/>
    <property type="molecule type" value="Genomic_DNA"/>
</dbReference>
<dbReference type="Proteomes" id="UP000663828">
    <property type="component" value="Unassembled WGS sequence"/>
</dbReference>
<dbReference type="InterPro" id="IPR002999">
    <property type="entry name" value="Tudor"/>
</dbReference>
<feature type="region of interest" description="Disordered" evidence="6">
    <location>
        <begin position="428"/>
        <end position="493"/>
    </location>
</feature>
<comment type="similarity">
    <text evidence="2">Belongs to the SMN family.</text>
</comment>
<dbReference type="GO" id="GO:0006397">
    <property type="term" value="P:mRNA processing"/>
    <property type="evidence" value="ECO:0007669"/>
    <property type="project" value="UniProtKB-KW"/>
</dbReference>
<dbReference type="SMART" id="SM00333">
    <property type="entry name" value="TUDOR"/>
    <property type="match status" value="1"/>
</dbReference>
<feature type="compositionally biased region" description="Low complexity" evidence="6">
    <location>
        <begin position="656"/>
        <end position="669"/>
    </location>
</feature>
<dbReference type="Pfam" id="PF06003">
    <property type="entry name" value="SMN_Tudor"/>
    <property type="match status" value="1"/>
</dbReference>
<protein>
    <recommendedName>
        <fullName evidence="7">Tudor domain-containing protein</fullName>
    </recommendedName>
</protein>
<dbReference type="Gene3D" id="2.40.50.770">
    <property type="entry name" value="RecQ-mediated genome instability protein Rmi1, C-terminal domain"/>
    <property type="match status" value="1"/>
</dbReference>
<accession>A0A816C2V6</accession>
<evidence type="ECO:0000313" key="9">
    <source>
        <dbReference type="Proteomes" id="UP000663828"/>
    </source>
</evidence>
<dbReference type="GO" id="GO:0008380">
    <property type="term" value="P:RNA splicing"/>
    <property type="evidence" value="ECO:0007669"/>
    <property type="project" value="UniProtKB-KW"/>
</dbReference>
<comment type="caution">
    <text evidence="8">The sequence shown here is derived from an EMBL/GenBank/DDBJ whole genome shotgun (WGS) entry which is preliminary data.</text>
</comment>
<dbReference type="InterPro" id="IPR010304">
    <property type="entry name" value="SMN_Tudor"/>
</dbReference>
<dbReference type="GO" id="GO:0005737">
    <property type="term" value="C:cytoplasm"/>
    <property type="evidence" value="ECO:0007669"/>
    <property type="project" value="InterPro"/>
</dbReference>
<evidence type="ECO:0000256" key="2">
    <source>
        <dbReference type="ARBA" id="ARBA00005371"/>
    </source>
</evidence>
<evidence type="ECO:0000256" key="4">
    <source>
        <dbReference type="ARBA" id="ARBA00023187"/>
    </source>
</evidence>
<proteinExistence type="inferred from homology"/>
<dbReference type="PROSITE" id="PS50304">
    <property type="entry name" value="TUDOR"/>
    <property type="match status" value="1"/>
</dbReference>
<feature type="region of interest" description="Disordered" evidence="6">
    <location>
        <begin position="607"/>
        <end position="728"/>
    </location>
</feature>
<feature type="compositionally biased region" description="Polar residues" evidence="6">
    <location>
        <begin position="642"/>
        <end position="652"/>
    </location>
</feature>
<feature type="compositionally biased region" description="Basic and acidic residues" evidence="6">
    <location>
        <begin position="177"/>
        <end position="189"/>
    </location>
</feature>
<feature type="compositionally biased region" description="Polar residues" evidence="6">
    <location>
        <begin position="236"/>
        <end position="262"/>
    </location>
</feature>
<dbReference type="GO" id="GO:0003723">
    <property type="term" value="F:RNA binding"/>
    <property type="evidence" value="ECO:0007669"/>
    <property type="project" value="InterPro"/>
</dbReference>
<dbReference type="GO" id="GO:0015030">
    <property type="term" value="C:Cajal body"/>
    <property type="evidence" value="ECO:0007669"/>
    <property type="project" value="UniProtKB-SubCell"/>
</dbReference>
<feature type="compositionally biased region" description="Basic and acidic residues" evidence="6">
    <location>
        <begin position="221"/>
        <end position="235"/>
    </location>
</feature>
<feature type="compositionally biased region" description="Polar residues" evidence="6">
    <location>
        <begin position="610"/>
        <end position="629"/>
    </location>
</feature>
<evidence type="ECO:0000256" key="3">
    <source>
        <dbReference type="ARBA" id="ARBA00022664"/>
    </source>
</evidence>
<gene>
    <name evidence="8" type="ORF">XAT740_LOCUS49583</name>
</gene>
<keyword evidence="4" id="KW-0508">mRNA splicing</keyword>
<dbReference type="Gene3D" id="2.30.30.140">
    <property type="match status" value="1"/>
</dbReference>
<dbReference type="SUPFAM" id="SSF63748">
    <property type="entry name" value="Tudor/PWWP/MBT"/>
    <property type="match status" value="1"/>
</dbReference>
<name>A0A816C2V6_ADIRI</name>
<evidence type="ECO:0000256" key="5">
    <source>
        <dbReference type="ARBA" id="ARBA00023242"/>
    </source>
</evidence>
<evidence type="ECO:0000259" key="7">
    <source>
        <dbReference type="PROSITE" id="PS50304"/>
    </source>
</evidence>
<dbReference type="InterPro" id="IPR042470">
    <property type="entry name" value="RMI1_N_C_sf"/>
</dbReference>